<proteinExistence type="predicted"/>
<accession>A0A8J7FNE7</accession>
<sequence>MTRFNINSLENNCKNFNQIFLKRRIWLFIAFLFIGIYGAAQNDSIILKGKLIDANDFPVLDEKIGLKLTSLATYTDNNGYFELKVPFDKNQLVLVYNDSTENKIEYNIDYDKIKDFINLKLNHPNELYSLTGEVIYVKPTFKERVIRTITWPYRKIRSTFFDN</sequence>
<keyword evidence="1" id="KW-0472">Membrane</keyword>
<reference evidence="2" key="1">
    <citation type="submission" date="2020-10" db="EMBL/GenBank/DDBJ databases">
        <authorList>
            <person name="Lu T."/>
            <person name="Wang Q."/>
            <person name="Han X."/>
        </authorList>
    </citation>
    <scope>NUCLEOTIDE SEQUENCE</scope>
    <source>
        <strain evidence="2">WQ 117</strain>
    </source>
</reference>
<evidence type="ECO:0000313" key="2">
    <source>
        <dbReference type="EMBL" id="MBF0596264.1"/>
    </source>
</evidence>
<keyword evidence="3" id="KW-1185">Reference proteome</keyword>
<gene>
    <name evidence="2" type="ORF">IM532_02095</name>
</gene>
<evidence type="ECO:0008006" key="4">
    <source>
        <dbReference type="Google" id="ProtNLM"/>
    </source>
</evidence>
<keyword evidence="1" id="KW-1133">Transmembrane helix</keyword>
<dbReference type="AlphaFoldDB" id="A0A8J7FNE7"/>
<name>A0A8J7FNE7_9FLAO</name>
<protein>
    <recommendedName>
        <fullName evidence="4">Carboxypeptidase-like regulatory domain-containing protein</fullName>
    </recommendedName>
</protein>
<evidence type="ECO:0000313" key="3">
    <source>
        <dbReference type="Proteomes" id="UP000608754"/>
    </source>
</evidence>
<dbReference type="InterPro" id="IPR008969">
    <property type="entry name" value="CarboxyPept-like_regulatory"/>
</dbReference>
<dbReference type="SUPFAM" id="SSF49464">
    <property type="entry name" value="Carboxypeptidase regulatory domain-like"/>
    <property type="match status" value="1"/>
</dbReference>
<feature type="transmembrane region" description="Helical" evidence="1">
    <location>
        <begin position="21"/>
        <end position="40"/>
    </location>
</feature>
<keyword evidence="1" id="KW-0812">Transmembrane</keyword>
<dbReference type="EMBL" id="JADGIK010000001">
    <property type="protein sequence ID" value="MBF0596264.1"/>
    <property type="molecule type" value="Genomic_DNA"/>
</dbReference>
<comment type="caution">
    <text evidence="2">The sequence shown here is derived from an EMBL/GenBank/DDBJ whole genome shotgun (WGS) entry which is preliminary data.</text>
</comment>
<evidence type="ECO:0000256" key="1">
    <source>
        <dbReference type="SAM" id="Phobius"/>
    </source>
</evidence>
<dbReference type="RefSeq" id="WP_194181790.1">
    <property type="nucleotide sequence ID" value="NZ_JADGIK010000001.1"/>
</dbReference>
<dbReference type="Proteomes" id="UP000608754">
    <property type="component" value="Unassembled WGS sequence"/>
</dbReference>
<organism evidence="2 3">
    <name type="scientific">Faecalibacter rhinopitheci</name>
    <dbReference type="NCBI Taxonomy" id="2779678"/>
    <lineage>
        <taxon>Bacteria</taxon>
        <taxon>Pseudomonadati</taxon>
        <taxon>Bacteroidota</taxon>
        <taxon>Flavobacteriia</taxon>
        <taxon>Flavobacteriales</taxon>
        <taxon>Weeksellaceae</taxon>
        <taxon>Faecalibacter</taxon>
    </lineage>
</organism>